<keyword evidence="4" id="KW-0808">Transferase</keyword>
<dbReference type="EMBL" id="FWZX01000030">
    <property type="protein sequence ID" value="SMF71747.1"/>
    <property type="molecule type" value="Genomic_DNA"/>
</dbReference>
<evidence type="ECO:0000259" key="3">
    <source>
        <dbReference type="Pfam" id="PF16861"/>
    </source>
</evidence>
<evidence type="ECO:0000313" key="4">
    <source>
        <dbReference type="EMBL" id="SMF71747.1"/>
    </source>
</evidence>
<dbReference type="SUPFAM" id="SSF53067">
    <property type="entry name" value="Actin-like ATPase domain"/>
    <property type="match status" value="1"/>
</dbReference>
<feature type="domain" description="Carbamoyltransferase" evidence="2">
    <location>
        <begin position="3"/>
        <end position="348"/>
    </location>
</feature>
<evidence type="ECO:0000259" key="2">
    <source>
        <dbReference type="Pfam" id="PF02543"/>
    </source>
</evidence>
<dbReference type="PANTHER" id="PTHR34847:SF1">
    <property type="entry name" value="NODULATION PROTEIN U"/>
    <property type="match status" value="1"/>
</dbReference>
<dbReference type="Gene3D" id="3.90.870.20">
    <property type="entry name" value="Carbamoyltransferase, C-terminal domain"/>
    <property type="match status" value="1"/>
</dbReference>
<dbReference type="STRING" id="560819.SAMN05428998_13053"/>
<dbReference type="PANTHER" id="PTHR34847">
    <property type="entry name" value="NODULATION PROTEIN U"/>
    <property type="match status" value="1"/>
</dbReference>
<comment type="similarity">
    <text evidence="1">Belongs to the NodU/CmcH family.</text>
</comment>
<feature type="domain" description="Carbamoyltransferase C-terminal" evidence="3">
    <location>
        <begin position="406"/>
        <end position="594"/>
    </location>
</feature>
<keyword evidence="5" id="KW-1185">Reference proteome</keyword>
<dbReference type="InterPro" id="IPR038152">
    <property type="entry name" value="Carbam_trans_C_sf"/>
</dbReference>
<accession>A0A1Y6CQS2</accession>
<dbReference type="CDD" id="cd24098">
    <property type="entry name" value="ASKHA_NBD_TobZ_N"/>
    <property type="match status" value="1"/>
</dbReference>
<name>A0A1Y6CQS2_9PROT</name>
<gene>
    <name evidence="4" type="ORF">SAMN05428998_13053</name>
</gene>
<dbReference type="InterPro" id="IPR043129">
    <property type="entry name" value="ATPase_NBD"/>
</dbReference>
<dbReference type="InterPro" id="IPR003696">
    <property type="entry name" value="Carbtransf_dom"/>
</dbReference>
<dbReference type="AlphaFoldDB" id="A0A1Y6CQS2"/>
<proteinExistence type="inferred from homology"/>
<dbReference type="Pfam" id="PF02543">
    <property type="entry name" value="Carbam_trans_N"/>
    <property type="match status" value="1"/>
</dbReference>
<dbReference type="Gene3D" id="3.30.420.40">
    <property type="match status" value="2"/>
</dbReference>
<dbReference type="Proteomes" id="UP000192917">
    <property type="component" value="Unassembled WGS sequence"/>
</dbReference>
<dbReference type="InterPro" id="IPR051338">
    <property type="entry name" value="NodU/CmcH_Carbamoyltrnsfr"/>
</dbReference>
<reference evidence="4 5" key="1">
    <citation type="submission" date="2017-04" db="EMBL/GenBank/DDBJ databases">
        <authorList>
            <person name="Afonso C.L."/>
            <person name="Miller P.J."/>
            <person name="Scott M.A."/>
            <person name="Spackman E."/>
            <person name="Goraichik I."/>
            <person name="Dimitrov K.M."/>
            <person name="Suarez D.L."/>
            <person name="Swayne D.E."/>
        </authorList>
    </citation>
    <scope>NUCLEOTIDE SEQUENCE [LARGE SCALE GENOMIC DNA]</scope>
    <source>
        <strain evidence="4 5">USBA 355</strain>
    </source>
</reference>
<evidence type="ECO:0000313" key="5">
    <source>
        <dbReference type="Proteomes" id="UP000192917"/>
    </source>
</evidence>
<dbReference type="Pfam" id="PF16861">
    <property type="entry name" value="Carbam_trans_C"/>
    <property type="match status" value="1"/>
</dbReference>
<evidence type="ECO:0000256" key="1">
    <source>
        <dbReference type="ARBA" id="ARBA00006129"/>
    </source>
</evidence>
<protein>
    <submittedName>
        <fullName evidence="4">Carbamoyltransferase</fullName>
    </submittedName>
</protein>
<dbReference type="InterPro" id="IPR031730">
    <property type="entry name" value="Carbam_trans_C"/>
</dbReference>
<dbReference type="GO" id="GO:0016740">
    <property type="term" value="F:transferase activity"/>
    <property type="evidence" value="ECO:0007669"/>
    <property type="project" value="UniProtKB-KW"/>
</dbReference>
<sequence>MDVLGISAFYHDSAAALVRDGRVVAAVQEEAFSRRKHDAAFPRAAIAHCLEAGGTSLERLAAVVFYDKPFLKFERLLETYLTTAPRGFASFRRAMPVWLREKLFQKDLLRRELRTLSGSGRSSRLPPLLFSEHHLSHAASAFYPSPFENALVLTLDGVGEWATTSVAEGAGRSLAVLRELHFPHSLGLLYSAFTHHLGFRVNAGEYKVMGLAPYGEPVYLRRILDHLIDLKEDGTFRLDQSYFDYCAGSTMTSRRFDALFGGPPRAPEEPLTRRHLDLAASVQAALEEAVLRLTRALARETGARHLCLAGGVALNAVANGRVVRDGRFDEVWVQPAAGDAGGALGAALAGYHLTLEGPRAPAGGGDGMRGALLGPAFEQPDVERRLAALGARFAVLGDRELIADTARALAGGRIVGWFQGAGEFGPRALGNRSILADPRAPEMQQALNLRTKFRESFRPFAPAVLEEEAGAWFELDRPSPYMLLVVPVQERHRVAEPAGAALEGLARLGVPHSTIPAVTHVDGSARVQTVSRETNPRFHALIEAFGERTGCPILVNTSFNVRGEPMVATPEDAFRCFMGTGIDRLVVGNCVLEKAEQPAALRHDQRDVVEPD</sequence>
<dbReference type="RefSeq" id="WP_085125627.1">
    <property type="nucleotide sequence ID" value="NZ_FWZX01000030.1"/>
</dbReference>
<organism evidence="4 5">
    <name type="scientific">Tistlia consotensis USBA 355</name>
    <dbReference type="NCBI Taxonomy" id="560819"/>
    <lineage>
        <taxon>Bacteria</taxon>
        <taxon>Pseudomonadati</taxon>
        <taxon>Pseudomonadota</taxon>
        <taxon>Alphaproteobacteria</taxon>
        <taxon>Rhodospirillales</taxon>
        <taxon>Rhodovibrionaceae</taxon>
        <taxon>Tistlia</taxon>
    </lineage>
</organism>